<feature type="region of interest" description="Disordered" evidence="1">
    <location>
        <begin position="1"/>
        <end position="42"/>
    </location>
</feature>
<protein>
    <submittedName>
        <fullName evidence="2">Uncharacterized protein</fullName>
    </submittedName>
</protein>
<evidence type="ECO:0000313" key="3">
    <source>
        <dbReference type="Proteomes" id="UP000026915"/>
    </source>
</evidence>
<keyword evidence="3" id="KW-1185">Reference proteome</keyword>
<evidence type="ECO:0000256" key="1">
    <source>
        <dbReference type="SAM" id="MobiDB-lite"/>
    </source>
</evidence>
<feature type="compositionally biased region" description="Polar residues" evidence="1">
    <location>
        <begin position="1"/>
        <end position="10"/>
    </location>
</feature>
<dbReference type="HOGENOM" id="CLU_2563032_0_0_1"/>
<dbReference type="EMBL" id="CM001883">
    <property type="protein sequence ID" value="EOY10231.1"/>
    <property type="molecule type" value="Genomic_DNA"/>
</dbReference>
<feature type="compositionally biased region" description="Basic and acidic residues" evidence="1">
    <location>
        <begin position="11"/>
        <end position="34"/>
    </location>
</feature>
<gene>
    <name evidence="2" type="ORF">TCM_025585</name>
</gene>
<reference evidence="2 3" key="1">
    <citation type="journal article" date="2013" name="Genome Biol.">
        <title>The genome sequence of the most widely cultivated cacao type and its use to identify candidate genes regulating pod color.</title>
        <authorList>
            <person name="Motamayor J.C."/>
            <person name="Mockaitis K."/>
            <person name="Schmutz J."/>
            <person name="Haiminen N."/>
            <person name="Iii D.L."/>
            <person name="Cornejo O."/>
            <person name="Findley S.D."/>
            <person name="Zheng P."/>
            <person name="Utro F."/>
            <person name="Royaert S."/>
            <person name="Saski C."/>
            <person name="Jenkins J."/>
            <person name="Podicheti R."/>
            <person name="Zhao M."/>
            <person name="Scheffler B.E."/>
            <person name="Stack J.C."/>
            <person name="Feltus F.A."/>
            <person name="Mustiga G.M."/>
            <person name="Amores F."/>
            <person name="Phillips W."/>
            <person name="Marelli J.P."/>
            <person name="May G.D."/>
            <person name="Shapiro H."/>
            <person name="Ma J."/>
            <person name="Bustamante C.D."/>
            <person name="Schnell R.J."/>
            <person name="Main D."/>
            <person name="Gilbert D."/>
            <person name="Parida L."/>
            <person name="Kuhn D.N."/>
        </authorList>
    </citation>
    <scope>NUCLEOTIDE SEQUENCE [LARGE SCALE GENOMIC DNA]</scope>
    <source>
        <strain evidence="3">cv. Matina 1-6</strain>
    </source>
</reference>
<accession>A0A061EZM1</accession>
<name>A0A061EZM1_THECC</name>
<dbReference type="Proteomes" id="UP000026915">
    <property type="component" value="Chromosome 5"/>
</dbReference>
<dbReference type="InParanoid" id="A0A061EZM1"/>
<dbReference type="AlphaFoldDB" id="A0A061EZM1"/>
<evidence type="ECO:0000313" key="2">
    <source>
        <dbReference type="EMBL" id="EOY10231.1"/>
    </source>
</evidence>
<organism evidence="2 3">
    <name type="scientific">Theobroma cacao</name>
    <name type="common">Cacao</name>
    <name type="synonym">Cocoa</name>
    <dbReference type="NCBI Taxonomy" id="3641"/>
    <lineage>
        <taxon>Eukaryota</taxon>
        <taxon>Viridiplantae</taxon>
        <taxon>Streptophyta</taxon>
        <taxon>Embryophyta</taxon>
        <taxon>Tracheophyta</taxon>
        <taxon>Spermatophyta</taxon>
        <taxon>Magnoliopsida</taxon>
        <taxon>eudicotyledons</taxon>
        <taxon>Gunneridae</taxon>
        <taxon>Pentapetalae</taxon>
        <taxon>rosids</taxon>
        <taxon>malvids</taxon>
        <taxon>Malvales</taxon>
        <taxon>Malvaceae</taxon>
        <taxon>Byttnerioideae</taxon>
        <taxon>Theobroma</taxon>
    </lineage>
</organism>
<sequence>MGQLLNCSKQNSRDLTKNIEPLRKMAGERRKAPKFEPITGQREKTQLVDEGTFKEVVLEKNKCATKEIGHKDSIAQVILKEH</sequence>
<proteinExistence type="predicted"/>
<dbReference type="Gramene" id="EOY10231">
    <property type="protein sequence ID" value="EOY10231"/>
    <property type="gene ID" value="TCM_025585"/>
</dbReference>